<dbReference type="InterPro" id="IPR036271">
    <property type="entry name" value="Tet_transcr_reg_TetR-rel_C_sf"/>
</dbReference>
<dbReference type="SUPFAM" id="SSF46689">
    <property type="entry name" value="Homeodomain-like"/>
    <property type="match status" value="1"/>
</dbReference>
<dbReference type="Pfam" id="PF13977">
    <property type="entry name" value="TetR_C_6"/>
    <property type="match status" value="1"/>
</dbReference>
<keyword evidence="1" id="KW-0678">Repressor</keyword>
<keyword evidence="2" id="KW-0805">Transcription regulation</keyword>
<dbReference type="InterPro" id="IPR050109">
    <property type="entry name" value="HTH-type_TetR-like_transc_reg"/>
</dbReference>
<dbReference type="EMBL" id="LT607753">
    <property type="protein sequence ID" value="SCG47138.1"/>
    <property type="molecule type" value="Genomic_DNA"/>
</dbReference>
<dbReference type="InterPro" id="IPR039538">
    <property type="entry name" value="BetI_C"/>
</dbReference>
<sequence>MGQREELLAGAKRCLAEKGYAHTTARDIVAATGAHLGSIGYHFGSKDALLNAAVLETFDAWGDAIAASVVAEPGGAPLERLRRFLHGVFETAREQRAVLVASVQAYAQAEFAPEVRDQLAAGYAASRRDLAALTLDVTPAEVSPEQASRYGSLALALINGAMLQWLLDPGSAPTADDLVRAIEGLAGHGR</sequence>
<dbReference type="PRINTS" id="PR00455">
    <property type="entry name" value="HTHTETR"/>
</dbReference>
<dbReference type="AlphaFoldDB" id="A0A1C5HMD4"/>
<dbReference type="PANTHER" id="PTHR30055">
    <property type="entry name" value="HTH-TYPE TRANSCRIPTIONAL REGULATOR RUTR"/>
    <property type="match status" value="1"/>
</dbReference>
<accession>A0A1C5HMD4</accession>
<keyword evidence="3 5" id="KW-0238">DNA-binding</keyword>
<gene>
    <name evidence="7" type="ORF">GA0070614_1516</name>
</gene>
<name>A0A1C5HMD4_9ACTN</name>
<dbReference type="GO" id="GO:0003700">
    <property type="term" value="F:DNA-binding transcription factor activity"/>
    <property type="evidence" value="ECO:0007669"/>
    <property type="project" value="TreeGrafter"/>
</dbReference>
<reference evidence="8" key="1">
    <citation type="submission" date="2016-06" db="EMBL/GenBank/DDBJ databases">
        <authorList>
            <person name="Varghese N."/>
            <person name="Submissions Spin"/>
        </authorList>
    </citation>
    <scope>NUCLEOTIDE SEQUENCE [LARGE SCALE GENOMIC DNA]</scope>
    <source>
        <strain evidence="8">DSM 45161</strain>
    </source>
</reference>
<feature type="DNA-binding region" description="H-T-H motif" evidence="5">
    <location>
        <begin position="24"/>
        <end position="43"/>
    </location>
</feature>
<evidence type="ECO:0000256" key="4">
    <source>
        <dbReference type="ARBA" id="ARBA00023163"/>
    </source>
</evidence>
<dbReference type="OrthoDB" id="2356263at2"/>
<protein>
    <submittedName>
        <fullName evidence="7">Transcriptional regulator, TetR family</fullName>
    </submittedName>
</protein>
<evidence type="ECO:0000256" key="1">
    <source>
        <dbReference type="ARBA" id="ARBA00022491"/>
    </source>
</evidence>
<evidence type="ECO:0000259" key="6">
    <source>
        <dbReference type="PROSITE" id="PS50977"/>
    </source>
</evidence>
<dbReference type="PANTHER" id="PTHR30055:SF219">
    <property type="entry name" value="TRANSCRIPTIONAL REGULATORY PROTEIN"/>
    <property type="match status" value="1"/>
</dbReference>
<evidence type="ECO:0000313" key="7">
    <source>
        <dbReference type="EMBL" id="SCG47138.1"/>
    </source>
</evidence>
<dbReference type="Gene3D" id="1.10.357.10">
    <property type="entry name" value="Tetracycline Repressor, domain 2"/>
    <property type="match status" value="1"/>
</dbReference>
<keyword evidence="8" id="KW-1185">Reference proteome</keyword>
<evidence type="ECO:0000313" key="8">
    <source>
        <dbReference type="Proteomes" id="UP000198215"/>
    </source>
</evidence>
<dbReference type="RefSeq" id="WP_088975269.1">
    <property type="nucleotide sequence ID" value="NZ_LT607753.1"/>
</dbReference>
<dbReference type="Pfam" id="PF00440">
    <property type="entry name" value="TetR_N"/>
    <property type="match status" value="1"/>
</dbReference>
<dbReference type="GO" id="GO:0000976">
    <property type="term" value="F:transcription cis-regulatory region binding"/>
    <property type="evidence" value="ECO:0007669"/>
    <property type="project" value="TreeGrafter"/>
</dbReference>
<proteinExistence type="predicted"/>
<dbReference type="Proteomes" id="UP000198215">
    <property type="component" value="Chromosome I"/>
</dbReference>
<dbReference type="SUPFAM" id="SSF48498">
    <property type="entry name" value="Tetracyclin repressor-like, C-terminal domain"/>
    <property type="match status" value="1"/>
</dbReference>
<evidence type="ECO:0000256" key="5">
    <source>
        <dbReference type="PROSITE-ProRule" id="PRU00335"/>
    </source>
</evidence>
<feature type="domain" description="HTH tetR-type" evidence="6">
    <location>
        <begin position="1"/>
        <end position="61"/>
    </location>
</feature>
<evidence type="ECO:0000256" key="3">
    <source>
        <dbReference type="ARBA" id="ARBA00023125"/>
    </source>
</evidence>
<evidence type="ECO:0000256" key="2">
    <source>
        <dbReference type="ARBA" id="ARBA00023015"/>
    </source>
</evidence>
<dbReference type="InterPro" id="IPR009057">
    <property type="entry name" value="Homeodomain-like_sf"/>
</dbReference>
<dbReference type="InterPro" id="IPR001647">
    <property type="entry name" value="HTH_TetR"/>
</dbReference>
<keyword evidence="4" id="KW-0804">Transcription</keyword>
<organism evidence="7 8">
    <name type="scientific">Micromonospora coxensis</name>
    <dbReference type="NCBI Taxonomy" id="356852"/>
    <lineage>
        <taxon>Bacteria</taxon>
        <taxon>Bacillati</taxon>
        <taxon>Actinomycetota</taxon>
        <taxon>Actinomycetes</taxon>
        <taxon>Micromonosporales</taxon>
        <taxon>Micromonosporaceae</taxon>
        <taxon>Micromonospora</taxon>
    </lineage>
</organism>
<dbReference type="PROSITE" id="PS50977">
    <property type="entry name" value="HTH_TETR_2"/>
    <property type="match status" value="1"/>
</dbReference>